<dbReference type="InterPro" id="IPR040684">
    <property type="entry name" value="HMUDK_hel"/>
</dbReference>
<sequence>YTLDNSEKYREKYGFNNFNNLFGREPKLIDIQNCFCETDKYLRAVMPDLKIDNVRIKQKYKRSNNNITFFFPPKWGINDKLNRECIQQNLQGLTLF</sequence>
<keyword evidence="2" id="KW-0808">Transferase</keyword>
<feature type="domain" description="5-hmdU DNA kinase helical" evidence="1">
    <location>
        <begin position="2"/>
        <end position="50"/>
    </location>
</feature>
<name>A0ABU7R6T2_9FLAO</name>
<dbReference type="EMBL" id="JAZGJU010000153">
    <property type="protein sequence ID" value="MEE6130507.1"/>
    <property type="molecule type" value="Genomic_DNA"/>
</dbReference>
<accession>A0ABU7R6T2</accession>
<keyword evidence="2" id="KW-0418">Kinase</keyword>
<evidence type="ECO:0000313" key="3">
    <source>
        <dbReference type="Proteomes" id="UP001350005"/>
    </source>
</evidence>
<proteinExistence type="predicted"/>
<dbReference type="Pfam" id="PF18723">
    <property type="entry name" value="HMUDK_hel"/>
    <property type="match status" value="1"/>
</dbReference>
<keyword evidence="3" id="KW-1185">Reference proteome</keyword>
<feature type="non-terminal residue" evidence="2">
    <location>
        <position position="1"/>
    </location>
</feature>
<dbReference type="GO" id="GO:0016301">
    <property type="term" value="F:kinase activity"/>
    <property type="evidence" value="ECO:0007669"/>
    <property type="project" value="UniProtKB-KW"/>
</dbReference>
<dbReference type="Proteomes" id="UP001350005">
    <property type="component" value="Unassembled WGS sequence"/>
</dbReference>
<comment type="caution">
    <text evidence="2">The sequence shown here is derived from an EMBL/GenBank/DDBJ whole genome shotgun (WGS) entry which is preliminary data.</text>
</comment>
<reference evidence="2 3" key="1">
    <citation type="submission" date="2024-01" db="EMBL/GenBank/DDBJ databases">
        <title>Whole genome of Chryseobacterium arthrosphaerae NNCa 2741.</title>
        <authorList>
            <person name="Boriskina E.V."/>
            <person name="Gordinskaya N.A."/>
            <person name="Kropotov V.S."/>
            <person name="Alekseeva A.E."/>
            <person name="Makhova M.A."/>
            <person name="Kryazhev D.V."/>
            <person name="Shkurkina I.S."/>
        </authorList>
    </citation>
    <scope>NUCLEOTIDE SEQUENCE [LARGE SCALE GENOMIC DNA]</scope>
    <source>
        <strain evidence="2 3">NNCa 2741</strain>
    </source>
</reference>
<evidence type="ECO:0000259" key="1">
    <source>
        <dbReference type="Pfam" id="PF18723"/>
    </source>
</evidence>
<gene>
    <name evidence="2" type="ORF">V2E39_24165</name>
</gene>
<protein>
    <submittedName>
        <fullName evidence="2">Nucleotide kinase domain-containing protein</fullName>
    </submittedName>
</protein>
<evidence type="ECO:0000313" key="2">
    <source>
        <dbReference type="EMBL" id="MEE6130507.1"/>
    </source>
</evidence>
<organism evidence="2 3">
    <name type="scientific">Chryseobacterium arthrosphaerae</name>
    <dbReference type="NCBI Taxonomy" id="651561"/>
    <lineage>
        <taxon>Bacteria</taxon>
        <taxon>Pseudomonadati</taxon>
        <taxon>Bacteroidota</taxon>
        <taxon>Flavobacteriia</taxon>
        <taxon>Flavobacteriales</taxon>
        <taxon>Weeksellaceae</taxon>
        <taxon>Chryseobacterium group</taxon>
        <taxon>Chryseobacterium</taxon>
    </lineage>
</organism>